<dbReference type="PANTHER" id="PTHR35046">
    <property type="entry name" value="ZINC KNUCKLE (CCHC-TYPE) FAMILY PROTEIN"/>
    <property type="match status" value="1"/>
</dbReference>
<evidence type="ECO:0000259" key="1">
    <source>
        <dbReference type="Pfam" id="PF17919"/>
    </source>
</evidence>
<dbReference type="CDD" id="cd00303">
    <property type="entry name" value="retropepsin_like"/>
    <property type="match status" value="1"/>
</dbReference>
<organism evidence="3 4">
    <name type="scientific">Raphanus sativus</name>
    <name type="common">Radish</name>
    <name type="synonym">Raphanus raphanistrum var. sativus</name>
    <dbReference type="NCBI Taxonomy" id="3726"/>
    <lineage>
        <taxon>Eukaryota</taxon>
        <taxon>Viridiplantae</taxon>
        <taxon>Streptophyta</taxon>
        <taxon>Embryophyta</taxon>
        <taxon>Tracheophyta</taxon>
        <taxon>Spermatophyta</taxon>
        <taxon>Magnoliopsida</taxon>
        <taxon>eudicotyledons</taxon>
        <taxon>Gunneridae</taxon>
        <taxon>Pentapetalae</taxon>
        <taxon>rosids</taxon>
        <taxon>malvids</taxon>
        <taxon>Brassicales</taxon>
        <taxon>Brassicaceae</taxon>
        <taxon>Brassiceae</taxon>
        <taxon>Raphanus</taxon>
    </lineage>
</organism>
<proteinExistence type="predicted"/>
<dbReference type="OrthoDB" id="1110076at2759"/>
<evidence type="ECO:0000313" key="3">
    <source>
        <dbReference type="Proteomes" id="UP000504610"/>
    </source>
</evidence>
<dbReference type="InterPro" id="IPR056924">
    <property type="entry name" value="SH3_Tf2-1"/>
</dbReference>
<dbReference type="GeneID" id="130503178"/>
<dbReference type="Proteomes" id="UP000504610">
    <property type="component" value="Unplaced"/>
</dbReference>
<dbReference type="Pfam" id="PF24626">
    <property type="entry name" value="SH3_Tf2-1"/>
    <property type="match status" value="1"/>
</dbReference>
<dbReference type="Gene3D" id="3.10.20.370">
    <property type="match status" value="1"/>
</dbReference>
<sequence>MVEKLGLKVIKTPTTYKLQWLNDEGELEVKHQVKVPLSIGKYEEEILCDVLPMDAGHILLGRPWQSDRRTLHDGFTNRYSFEYKGKKTVLVPLTPQEVHLDQIALKKNKATSESKKKQQANILLQPKGSSLPHLLIVFKECLNITKPAQDLPSKIQFLLQEFKDVFPEEAPQGLPPIRGIEHQINFIPGASLPNKPAYRTNPLETKELQQQVTELMKKGHIRESMSPCAVPVLLVDLKSGYHQIRMKEGDEWKTAFKTKQGLYECKNLDEHVEHLRKVDEEKIKAIKEWPSPKTVGEVRSFHGLAGFYRKFVKDFSTVAAPLTEVIKKNVGFKWEQFQEEAFQALKEKLTNSPVLSLPDFSKTFEIECDASGIGVGAVLMQEKKPIAFFSEKLGGATLNYPTYDKELYALVRALQTWQHYLWPKEFVIHTDHELCVPNSSLRDLFVKEAHAGGLGGHFGVAKTLNAKSKVQNHVSLDGQKKAELVKQIHEKARINIENKTKLYAKQANKGRKEMIFEEGDLVWIHLRKDRFPNERKSKLMPRLDGPFKVIRKINNNTYQLDLQ</sequence>
<keyword evidence="3" id="KW-1185">Reference proteome</keyword>
<evidence type="ECO:0000313" key="4">
    <source>
        <dbReference type="RefSeq" id="XP_056853826.1"/>
    </source>
</evidence>
<evidence type="ECO:0000259" key="2">
    <source>
        <dbReference type="Pfam" id="PF24626"/>
    </source>
</evidence>
<dbReference type="InterPro" id="IPR043128">
    <property type="entry name" value="Rev_trsase/Diguanyl_cyclase"/>
</dbReference>
<accession>A0A9W3CQR2</accession>
<dbReference type="CDD" id="cd09274">
    <property type="entry name" value="RNase_HI_RT_Ty3"/>
    <property type="match status" value="1"/>
</dbReference>
<gene>
    <name evidence="4" type="primary">LOC130503178</name>
</gene>
<feature type="domain" description="Tf2-1-like SH3-like" evidence="2">
    <location>
        <begin position="519"/>
        <end position="562"/>
    </location>
</feature>
<dbReference type="FunFam" id="3.30.70.270:FF:000020">
    <property type="entry name" value="Transposon Tf2-6 polyprotein-like Protein"/>
    <property type="match status" value="1"/>
</dbReference>
<dbReference type="Gene3D" id="3.30.70.270">
    <property type="match status" value="1"/>
</dbReference>
<feature type="domain" description="Reverse transcriptase/retrotransposon-derived protein RNase H-like" evidence="1">
    <location>
        <begin position="334"/>
        <end position="428"/>
    </location>
</feature>
<dbReference type="AlphaFoldDB" id="A0A9W3CQR2"/>
<reference evidence="4" key="1">
    <citation type="submission" date="2025-08" db="UniProtKB">
        <authorList>
            <consortium name="RefSeq"/>
        </authorList>
    </citation>
    <scope>IDENTIFICATION</scope>
    <source>
        <tissue evidence="4">Leaf</tissue>
    </source>
</reference>
<dbReference type="Pfam" id="PF17919">
    <property type="entry name" value="RT_RNaseH_2"/>
    <property type="match status" value="1"/>
</dbReference>
<dbReference type="SUPFAM" id="SSF56672">
    <property type="entry name" value="DNA/RNA polymerases"/>
    <property type="match status" value="1"/>
</dbReference>
<dbReference type="KEGG" id="rsz:130503178"/>
<dbReference type="InterPro" id="IPR041577">
    <property type="entry name" value="RT_RNaseH_2"/>
</dbReference>
<dbReference type="PANTHER" id="PTHR35046:SF9">
    <property type="entry name" value="RNA-DIRECTED DNA POLYMERASE"/>
    <property type="match status" value="1"/>
</dbReference>
<dbReference type="RefSeq" id="XP_056853826.1">
    <property type="nucleotide sequence ID" value="XM_056997846.1"/>
</dbReference>
<dbReference type="InterPro" id="IPR043502">
    <property type="entry name" value="DNA/RNA_pol_sf"/>
</dbReference>
<feature type="non-terminal residue" evidence="4">
    <location>
        <position position="563"/>
    </location>
</feature>
<dbReference type="Gene3D" id="3.10.10.10">
    <property type="entry name" value="HIV Type 1 Reverse Transcriptase, subunit A, domain 1"/>
    <property type="match status" value="2"/>
</dbReference>
<protein>
    <submittedName>
        <fullName evidence="4">Uncharacterized protein LOC130503178</fullName>
    </submittedName>
</protein>
<name>A0A9W3CQR2_RAPSA</name>